<dbReference type="InterPro" id="IPR010985">
    <property type="entry name" value="Ribbon_hlx_hlx"/>
</dbReference>
<evidence type="ECO:0000256" key="4">
    <source>
        <dbReference type="ARBA" id="ARBA00023015"/>
    </source>
</evidence>
<keyword evidence="2 8" id="KW-0533">Nickel</keyword>
<feature type="domain" description="Ribbon-helix-helix protein CopG" evidence="9">
    <location>
        <begin position="3"/>
        <end position="41"/>
    </location>
</feature>
<keyword evidence="6 8" id="KW-0804">Transcription</keyword>
<proteinExistence type="inferred from homology"/>
<evidence type="ECO:0000259" key="10">
    <source>
        <dbReference type="Pfam" id="PF08753"/>
    </source>
</evidence>
<dbReference type="InterPro" id="IPR050192">
    <property type="entry name" value="CopG/NikR_regulator"/>
</dbReference>
<evidence type="ECO:0000256" key="8">
    <source>
        <dbReference type="HAMAP-Rule" id="MF_00476"/>
    </source>
</evidence>
<dbReference type="Proteomes" id="UP001241603">
    <property type="component" value="Unassembled WGS sequence"/>
</dbReference>
<dbReference type="NCBIfam" id="NF003381">
    <property type="entry name" value="PRK04460.1"/>
    <property type="match status" value="1"/>
</dbReference>
<keyword evidence="4 8" id="KW-0805">Transcription regulation</keyword>
<comment type="function">
    <text evidence="7">Transcriptional repressor of the nikABCDE operon. Is active in the presence of excessive concentrations of intracellular nickel.</text>
</comment>
<evidence type="ECO:0000256" key="7">
    <source>
        <dbReference type="ARBA" id="ARBA00024723"/>
    </source>
</evidence>
<evidence type="ECO:0000313" key="12">
    <source>
        <dbReference type="Proteomes" id="UP001241603"/>
    </source>
</evidence>
<feature type="binding site" evidence="8">
    <location>
        <position position="90"/>
    </location>
    <ligand>
        <name>Ni(2+)</name>
        <dbReference type="ChEBI" id="CHEBI:49786"/>
    </ligand>
</feature>
<dbReference type="Pfam" id="PF01402">
    <property type="entry name" value="RHH_1"/>
    <property type="match status" value="1"/>
</dbReference>
<evidence type="ECO:0000256" key="3">
    <source>
        <dbReference type="ARBA" id="ARBA00022723"/>
    </source>
</evidence>
<protein>
    <recommendedName>
        <fullName evidence="8">Putative nickel-responsive regulator</fullName>
    </recommendedName>
</protein>
<dbReference type="InterPro" id="IPR027271">
    <property type="entry name" value="Acetolactate_synth/TF_NikR_C"/>
</dbReference>
<evidence type="ECO:0000313" key="11">
    <source>
        <dbReference type="EMBL" id="MDQ0438445.1"/>
    </source>
</evidence>
<evidence type="ECO:0000256" key="2">
    <source>
        <dbReference type="ARBA" id="ARBA00022596"/>
    </source>
</evidence>
<accession>A0ABU0H9K6</accession>
<dbReference type="Pfam" id="PF08753">
    <property type="entry name" value="NikR_C"/>
    <property type="match status" value="1"/>
</dbReference>
<feature type="binding site" evidence="8">
    <location>
        <position position="96"/>
    </location>
    <ligand>
        <name>Ni(2+)</name>
        <dbReference type="ChEBI" id="CHEBI:49786"/>
    </ligand>
</feature>
<comment type="function">
    <text evidence="8">Transcriptional regulator.</text>
</comment>
<dbReference type="InterPro" id="IPR002145">
    <property type="entry name" value="CopG"/>
</dbReference>
<organism evidence="11 12">
    <name type="scientific">Kaistia dalseonensis</name>
    <dbReference type="NCBI Taxonomy" id="410840"/>
    <lineage>
        <taxon>Bacteria</taxon>
        <taxon>Pseudomonadati</taxon>
        <taxon>Pseudomonadota</taxon>
        <taxon>Alphaproteobacteria</taxon>
        <taxon>Hyphomicrobiales</taxon>
        <taxon>Kaistiaceae</taxon>
        <taxon>Kaistia</taxon>
    </lineage>
</organism>
<keyword evidence="12" id="KW-1185">Reference proteome</keyword>
<dbReference type="PANTHER" id="PTHR34719">
    <property type="entry name" value="NICKEL-RESPONSIVE REGULATOR"/>
    <property type="match status" value="1"/>
</dbReference>
<sequence>MQRVTVTLDDELMVELDRIIAARGYQNRSEAIRDLARAGLKLAALETGSAQNCVAVLSYVYDHDARDLARRLTTTFHDHHELTVSSLHVHLDRDNCLEIGVLKGPTAAVQHFAEHVIAERAVRHGSLHLIPAADDTPPHAHAPHADHTHD</sequence>
<comment type="caution">
    <text evidence="11">The sequence shown here is derived from an EMBL/GenBank/DDBJ whole genome shotgun (WGS) entry which is preliminary data.</text>
</comment>
<reference evidence="11 12" key="1">
    <citation type="submission" date="2023-07" db="EMBL/GenBank/DDBJ databases">
        <title>Genomic Encyclopedia of Type Strains, Phase IV (KMG-IV): sequencing the most valuable type-strain genomes for metagenomic binning, comparative biology and taxonomic classification.</title>
        <authorList>
            <person name="Goeker M."/>
        </authorList>
    </citation>
    <scope>NUCLEOTIDE SEQUENCE [LARGE SCALE GENOMIC DNA]</scope>
    <source>
        <strain evidence="11 12">B6-8</strain>
    </source>
</reference>
<feature type="domain" description="Transcription factor NikR nickel binding C-terminal" evidence="10">
    <location>
        <begin position="54"/>
        <end position="130"/>
    </location>
</feature>
<dbReference type="SUPFAM" id="SSF55021">
    <property type="entry name" value="ACT-like"/>
    <property type="match status" value="1"/>
</dbReference>
<dbReference type="RefSeq" id="WP_266349365.1">
    <property type="nucleotide sequence ID" value="NZ_JAPKNG010000004.1"/>
</dbReference>
<feature type="binding site" evidence="8">
    <location>
        <position position="77"/>
    </location>
    <ligand>
        <name>Ni(2+)</name>
        <dbReference type="ChEBI" id="CHEBI:49786"/>
    </ligand>
</feature>
<dbReference type="Gene3D" id="3.30.70.1150">
    <property type="entry name" value="ACT-like. Chain A, domain 2"/>
    <property type="match status" value="1"/>
</dbReference>
<dbReference type="InterPro" id="IPR014160">
    <property type="entry name" value="Nickel_NikR_proteobac"/>
</dbReference>
<dbReference type="EMBL" id="JAUSVO010000004">
    <property type="protein sequence ID" value="MDQ0438445.1"/>
    <property type="molecule type" value="Genomic_DNA"/>
</dbReference>
<evidence type="ECO:0000256" key="1">
    <source>
        <dbReference type="ARBA" id="ARBA00008478"/>
    </source>
</evidence>
<dbReference type="SUPFAM" id="SSF47598">
    <property type="entry name" value="Ribbon-helix-helix"/>
    <property type="match status" value="1"/>
</dbReference>
<dbReference type="InterPro" id="IPR045865">
    <property type="entry name" value="ACT-like_dom_sf"/>
</dbReference>
<dbReference type="CDD" id="cd22231">
    <property type="entry name" value="RHH_NikR_HicB-like"/>
    <property type="match status" value="1"/>
</dbReference>
<dbReference type="HAMAP" id="MF_00476">
    <property type="entry name" value="NikR"/>
    <property type="match status" value="1"/>
</dbReference>
<dbReference type="InterPro" id="IPR014864">
    <property type="entry name" value="TF_NikR_Ni-bd_C"/>
</dbReference>
<evidence type="ECO:0000259" key="9">
    <source>
        <dbReference type="Pfam" id="PF01402"/>
    </source>
</evidence>
<comment type="similarity">
    <text evidence="1 8">Belongs to the transcriptional regulatory CopG/NikR family.</text>
</comment>
<dbReference type="NCBIfam" id="TIGR02793">
    <property type="entry name" value="nikR"/>
    <property type="match status" value="1"/>
</dbReference>
<keyword evidence="5 8" id="KW-0238">DNA-binding</keyword>
<comment type="cofactor">
    <cofactor evidence="8">
        <name>Ni(2+)</name>
        <dbReference type="ChEBI" id="CHEBI:49786"/>
    </cofactor>
    <text evidence="8">Binds 1 nickel ion per subunit.</text>
</comment>
<dbReference type="PANTHER" id="PTHR34719:SF2">
    <property type="entry name" value="NICKEL-RESPONSIVE REGULATOR"/>
    <property type="match status" value="1"/>
</dbReference>
<dbReference type="InterPro" id="IPR013321">
    <property type="entry name" value="Arc_rbn_hlx_hlx"/>
</dbReference>
<keyword evidence="3 8" id="KW-0479">Metal-binding</keyword>
<evidence type="ECO:0000256" key="6">
    <source>
        <dbReference type="ARBA" id="ARBA00023163"/>
    </source>
</evidence>
<evidence type="ECO:0000256" key="5">
    <source>
        <dbReference type="ARBA" id="ARBA00023125"/>
    </source>
</evidence>
<dbReference type="Gene3D" id="1.10.1220.10">
    <property type="entry name" value="Met repressor-like"/>
    <property type="match status" value="1"/>
</dbReference>
<dbReference type="NCBIfam" id="NF002815">
    <property type="entry name" value="PRK02967.1"/>
    <property type="match status" value="1"/>
</dbReference>
<dbReference type="InterPro" id="IPR022988">
    <property type="entry name" value="Ni_resp_reg_NikR"/>
</dbReference>
<gene>
    <name evidence="11" type="ORF">QO014_002840</name>
</gene>
<feature type="binding site" evidence="8">
    <location>
        <position position="88"/>
    </location>
    <ligand>
        <name>Ni(2+)</name>
        <dbReference type="ChEBI" id="CHEBI:49786"/>
    </ligand>
</feature>
<name>A0ABU0H9K6_9HYPH</name>